<evidence type="ECO:0000256" key="11">
    <source>
        <dbReference type="SAM" id="SignalP"/>
    </source>
</evidence>
<dbReference type="InterPro" id="IPR023614">
    <property type="entry name" value="Porin_dom_sf"/>
</dbReference>
<dbReference type="Pfam" id="PF13609">
    <property type="entry name" value="Porin_4"/>
    <property type="match status" value="1"/>
</dbReference>
<feature type="chain" id="PRO_5036952060" evidence="11">
    <location>
        <begin position="29"/>
        <end position="420"/>
    </location>
</feature>
<keyword evidence="14" id="KW-1185">Reference proteome</keyword>
<dbReference type="SUPFAM" id="SSF56935">
    <property type="entry name" value="Porins"/>
    <property type="match status" value="1"/>
</dbReference>
<protein>
    <submittedName>
        <fullName evidence="13">Porin</fullName>
    </submittedName>
</protein>
<feature type="signal peptide" evidence="11">
    <location>
        <begin position="1"/>
        <end position="28"/>
    </location>
</feature>
<gene>
    <name evidence="13" type="ORF">JJB74_06955</name>
</gene>
<sequence>MTHTKKTNFTPRILALVGLSVASHYAMAAKADIETSFYGFLNGEIESVRATGGATPVSPRGRVTDGNSRVGFSASIGVDAQTRGLLQIEASLNNFDQGGINSRGDSTTLTSRNTYVGIENTRFGRVVVGNNDNAYRSLVGTGNSLGGNLGLTAYGLDVWNNTSAQMAGNQDSIFSRGEARYKNSVHYLSPEWAGFQVAASYGFDEQQSNNSDRGRYSVAGKYRIGGFSVGVGYDHQANTGVDIDALTQGFGFRNAAIQGASTSYTKLLATYQVTPKTTVGAGVEWMDYGFSQTAVPTASNFYATQQNGSMKQRAFMVSVAQEVAPNTMVMASWGKLGSLDSTPFGKSGDFGANQISVGATYKLNDNLMPYIYYTRINNQSQQNVNLGQAPLYSNNNNTSNAFLAPGNSPRAFGIGLIARF</sequence>
<dbReference type="PANTHER" id="PTHR34501">
    <property type="entry name" value="PROTEIN YDDL-RELATED"/>
    <property type="match status" value="1"/>
</dbReference>
<comment type="caution">
    <text evidence="13">The sequence shown here is derived from an EMBL/GenBank/DDBJ whole genome shotgun (WGS) entry which is preliminary data.</text>
</comment>
<evidence type="ECO:0000256" key="7">
    <source>
        <dbReference type="ARBA" id="ARBA00023065"/>
    </source>
</evidence>
<evidence type="ECO:0000256" key="9">
    <source>
        <dbReference type="ARBA" id="ARBA00023136"/>
    </source>
</evidence>
<dbReference type="AlphaFoldDB" id="A0A934W0P5"/>
<keyword evidence="8" id="KW-0626">Porin</keyword>
<keyword evidence="5" id="KW-0812">Transmembrane</keyword>
<accession>A0A934W0P5</accession>
<dbReference type="InterPro" id="IPR033900">
    <property type="entry name" value="Gram_neg_porin_domain"/>
</dbReference>
<keyword evidence="3" id="KW-0813">Transport</keyword>
<evidence type="ECO:0000256" key="10">
    <source>
        <dbReference type="ARBA" id="ARBA00023237"/>
    </source>
</evidence>
<dbReference type="CDD" id="cd00342">
    <property type="entry name" value="gram_neg_porins"/>
    <property type="match status" value="1"/>
</dbReference>
<reference evidence="13" key="1">
    <citation type="submission" date="2021-01" db="EMBL/GenBank/DDBJ databases">
        <title>Genome sequence of strain Noviherbaspirillum sp. DKR-6.</title>
        <authorList>
            <person name="Chaudhary D.K."/>
        </authorList>
    </citation>
    <scope>NUCLEOTIDE SEQUENCE</scope>
    <source>
        <strain evidence="13">DKR-6</strain>
    </source>
</reference>
<dbReference type="Proteomes" id="UP000622890">
    <property type="component" value="Unassembled WGS sequence"/>
</dbReference>
<dbReference type="EMBL" id="JAEPBG010000002">
    <property type="protein sequence ID" value="MBK4734336.1"/>
    <property type="molecule type" value="Genomic_DNA"/>
</dbReference>
<evidence type="ECO:0000256" key="5">
    <source>
        <dbReference type="ARBA" id="ARBA00022692"/>
    </source>
</evidence>
<evidence type="ECO:0000256" key="8">
    <source>
        <dbReference type="ARBA" id="ARBA00023114"/>
    </source>
</evidence>
<feature type="domain" description="Porin" evidence="12">
    <location>
        <begin position="20"/>
        <end position="379"/>
    </location>
</feature>
<evidence type="ECO:0000313" key="14">
    <source>
        <dbReference type="Proteomes" id="UP000622890"/>
    </source>
</evidence>
<dbReference type="GO" id="GO:0009279">
    <property type="term" value="C:cell outer membrane"/>
    <property type="evidence" value="ECO:0007669"/>
    <property type="project" value="UniProtKB-SubCell"/>
</dbReference>
<keyword evidence="4" id="KW-1134">Transmembrane beta strand</keyword>
<keyword evidence="10" id="KW-0998">Cell outer membrane</keyword>
<evidence type="ECO:0000256" key="3">
    <source>
        <dbReference type="ARBA" id="ARBA00022448"/>
    </source>
</evidence>
<evidence type="ECO:0000256" key="4">
    <source>
        <dbReference type="ARBA" id="ARBA00022452"/>
    </source>
</evidence>
<dbReference type="GO" id="GO:0006811">
    <property type="term" value="P:monoatomic ion transport"/>
    <property type="evidence" value="ECO:0007669"/>
    <property type="project" value="UniProtKB-KW"/>
</dbReference>
<keyword evidence="7" id="KW-0406">Ion transport</keyword>
<evidence type="ECO:0000259" key="12">
    <source>
        <dbReference type="Pfam" id="PF13609"/>
    </source>
</evidence>
<comment type="subcellular location">
    <subcellularLocation>
        <location evidence="1">Cell outer membrane</location>
        <topology evidence="1">Multi-pass membrane protein</topology>
    </subcellularLocation>
</comment>
<evidence type="ECO:0000313" key="13">
    <source>
        <dbReference type="EMBL" id="MBK4734336.1"/>
    </source>
</evidence>
<evidence type="ECO:0000256" key="1">
    <source>
        <dbReference type="ARBA" id="ARBA00004571"/>
    </source>
</evidence>
<evidence type="ECO:0000256" key="2">
    <source>
        <dbReference type="ARBA" id="ARBA00011233"/>
    </source>
</evidence>
<keyword evidence="9" id="KW-0472">Membrane</keyword>
<dbReference type="InterPro" id="IPR050298">
    <property type="entry name" value="Gram-neg_bact_OMP"/>
</dbReference>
<name>A0A934W0P5_9BURK</name>
<dbReference type="Gene3D" id="2.40.160.10">
    <property type="entry name" value="Porin"/>
    <property type="match status" value="1"/>
</dbReference>
<organism evidence="13 14">
    <name type="scientific">Noviherbaspirillum pedocola</name>
    <dbReference type="NCBI Taxonomy" id="2801341"/>
    <lineage>
        <taxon>Bacteria</taxon>
        <taxon>Pseudomonadati</taxon>
        <taxon>Pseudomonadota</taxon>
        <taxon>Betaproteobacteria</taxon>
        <taxon>Burkholderiales</taxon>
        <taxon>Oxalobacteraceae</taxon>
        <taxon>Noviherbaspirillum</taxon>
    </lineage>
</organism>
<evidence type="ECO:0000256" key="6">
    <source>
        <dbReference type="ARBA" id="ARBA00022729"/>
    </source>
</evidence>
<comment type="subunit">
    <text evidence="2">Homotrimer.</text>
</comment>
<keyword evidence="6 11" id="KW-0732">Signal</keyword>
<dbReference type="RefSeq" id="WP_200591089.1">
    <property type="nucleotide sequence ID" value="NZ_JAEPBG010000002.1"/>
</dbReference>
<dbReference type="PANTHER" id="PTHR34501:SF9">
    <property type="entry name" value="MAJOR OUTER MEMBRANE PROTEIN P.IA"/>
    <property type="match status" value="1"/>
</dbReference>
<dbReference type="GO" id="GO:0046930">
    <property type="term" value="C:pore complex"/>
    <property type="evidence" value="ECO:0007669"/>
    <property type="project" value="UniProtKB-KW"/>
</dbReference>
<proteinExistence type="predicted"/>
<dbReference type="GO" id="GO:0015288">
    <property type="term" value="F:porin activity"/>
    <property type="evidence" value="ECO:0007669"/>
    <property type="project" value="UniProtKB-KW"/>
</dbReference>